<evidence type="ECO:0000313" key="2">
    <source>
        <dbReference type="EMBL" id="AEI62790.1"/>
    </source>
</evidence>
<dbReference type="EMBL" id="CP002830">
    <property type="protein sequence ID" value="AEI62790.1"/>
    <property type="molecule type" value="Genomic_DNA"/>
</dbReference>
<gene>
    <name evidence="2" type="ordered locus">LILAB_04340</name>
</gene>
<dbReference type="KEGG" id="mfu:LILAB_04340"/>
<feature type="region of interest" description="Disordered" evidence="1">
    <location>
        <begin position="1"/>
        <end position="47"/>
    </location>
</feature>
<accession>F8CM22</accession>
<reference evidence="2 3" key="1">
    <citation type="journal article" date="2011" name="J. Bacteriol.">
        <title>Genome sequence of the halotolerant marine bacterium Myxococcus fulvus HW-1.</title>
        <authorList>
            <person name="Li Z.F."/>
            <person name="Li X."/>
            <person name="Liu H."/>
            <person name="Liu X."/>
            <person name="Han K."/>
            <person name="Wu Z.H."/>
            <person name="Hu W."/>
            <person name="Li F.F."/>
            <person name="Li Y.Z."/>
        </authorList>
    </citation>
    <scope>NUCLEOTIDE SEQUENCE [LARGE SCALE GENOMIC DNA]</scope>
    <source>
        <strain evidence="3">ATCC BAA-855 / HW-1</strain>
    </source>
</reference>
<evidence type="ECO:0000313" key="3">
    <source>
        <dbReference type="Proteomes" id="UP000000488"/>
    </source>
</evidence>
<name>F8CM22_MYXFH</name>
<feature type="compositionally biased region" description="Polar residues" evidence="1">
    <location>
        <begin position="7"/>
        <end position="28"/>
    </location>
</feature>
<proteinExistence type="predicted"/>
<sequence length="47" mass="4898">MYRLPSGPNSMSTKSVNPPLPGSTNTSMKAPVLALKRKTSSPAVVPT</sequence>
<evidence type="ECO:0000256" key="1">
    <source>
        <dbReference type="SAM" id="MobiDB-lite"/>
    </source>
</evidence>
<protein>
    <submittedName>
        <fullName evidence="2">Uncharacterized protein</fullName>
    </submittedName>
</protein>
<dbReference type="Proteomes" id="UP000000488">
    <property type="component" value="Chromosome"/>
</dbReference>
<dbReference type="AlphaFoldDB" id="F8CM22"/>
<organism evidence="2 3">
    <name type="scientific">Myxococcus fulvus (strain ATCC BAA-855 / HW-1)</name>
    <dbReference type="NCBI Taxonomy" id="483219"/>
    <lineage>
        <taxon>Bacteria</taxon>
        <taxon>Pseudomonadati</taxon>
        <taxon>Myxococcota</taxon>
        <taxon>Myxococcia</taxon>
        <taxon>Myxococcales</taxon>
        <taxon>Cystobacterineae</taxon>
        <taxon>Myxococcaceae</taxon>
        <taxon>Myxococcus</taxon>
    </lineage>
</organism>
<dbReference type="HOGENOM" id="CLU_3170575_0_0_7"/>